<dbReference type="EMBL" id="CP047491">
    <property type="protein sequence ID" value="QHQ39880.1"/>
    <property type="molecule type" value="Genomic_DNA"/>
</dbReference>
<protein>
    <submittedName>
        <fullName evidence="2">Uncharacterized membrane protein YhaH (DUF805 family)</fullName>
    </submittedName>
</protein>
<keyword evidence="1" id="KW-0472">Membrane</keyword>
<dbReference type="RefSeq" id="WP_161859192.1">
    <property type="nucleotide sequence ID" value="NZ_CP047491.1"/>
</dbReference>
<organism evidence="2 5">
    <name type="scientific">Microbulbifer hydrolyticus</name>
    <dbReference type="NCBI Taxonomy" id="48074"/>
    <lineage>
        <taxon>Bacteria</taxon>
        <taxon>Pseudomonadati</taxon>
        <taxon>Pseudomonadota</taxon>
        <taxon>Gammaproteobacteria</taxon>
        <taxon>Cellvibrionales</taxon>
        <taxon>Microbulbiferaceae</taxon>
        <taxon>Microbulbifer</taxon>
    </lineage>
</organism>
<keyword evidence="4" id="KW-1185">Reference proteome</keyword>
<feature type="transmembrane region" description="Helical" evidence="1">
    <location>
        <begin position="12"/>
        <end position="34"/>
    </location>
</feature>
<dbReference type="Proteomes" id="UP000464675">
    <property type="component" value="Chromosome"/>
</dbReference>
<dbReference type="AlphaFoldDB" id="A0A6P1TED7"/>
<evidence type="ECO:0000313" key="2">
    <source>
        <dbReference type="EMBL" id="MBB5212220.1"/>
    </source>
</evidence>
<reference evidence="2 5" key="2">
    <citation type="submission" date="2020-08" db="EMBL/GenBank/DDBJ databases">
        <title>Genomic Encyclopedia of Type Strains, Phase IV (KMG-IV): sequencing the most valuable type-strain genomes for metagenomic binning, comparative biology and taxonomic classification.</title>
        <authorList>
            <person name="Goeker M."/>
        </authorList>
    </citation>
    <scope>NUCLEOTIDE SEQUENCE [LARGE SCALE GENOMIC DNA]</scope>
    <source>
        <strain evidence="2 5">DSM 11525</strain>
    </source>
</reference>
<evidence type="ECO:0000313" key="3">
    <source>
        <dbReference type="EMBL" id="QHQ39880.1"/>
    </source>
</evidence>
<sequence length="139" mass="16222">MPDLPSRWNEFLAHFLFVLAAWTGFIKYLFPVAYALSNGEHWNTHVYWDLWPLAHLWLGWALLRQAAYARQLAIIMSVIEIVIIVSKLAMFLSAPEWTIWRTNWFVNKVFVLGCFILILVTALMRPGAFRARRLPESST</sequence>
<dbReference type="OrthoDB" id="5801038at2"/>
<name>A0A6P1TED7_9GAMM</name>
<proteinExistence type="predicted"/>
<feature type="transmembrane region" description="Helical" evidence="1">
    <location>
        <begin position="104"/>
        <end position="124"/>
    </location>
</feature>
<feature type="transmembrane region" description="Helical" evidence="1">
    <location>
        <begin position="72"/>
        <end position="92"/>
    </location>
</feature>
<keyword evidence="1" id="KW-0812">Transmembrane</keyword>
<evidence type="ECO:0000313" key="4">
    <source>
        <dbReference type="Proteomes" id="UP000464675"/>
    </source>
</evidence>
<evidence type="ECO:0000313" key="5">
    <source>
        <dbReference type="Proteomes" id="UP000563601"/>
    </source>
</evidence>
<keyword evidence="1" id="KW-1133">Transmembrane helix</keyword>
<gene>
    <name evidence="3" type="ORF">GTQ55_13395</name>
    <name evidence="2" type="ORF">HNQ53_002445</name>
</gene>
<dbReference type="EMBL" id="JACHHR010000003">
    <property type="protein sequence ID" value="MBB5212220.1"/>
    <property type="molecule type" value="Genomic_DNA"/>
</dbReference>
<reference evidence="3 4" key="1">
    <citation type="submission" date="2020-01" db="EMBL/GenBank/DDBJ databases">
        <title>The possibility of degradation of plastic by Microbulbifer hydrolyticus IRE-31.</title>
        <authorList>
            <person name="Liu L."/>
        </authorList>
    </citation>
    <scope>NUCLEOTIDE SEQUENCE [LARGE SCALE GENOMIC DNA]</scope>
    <source>
        <strain evidence="3 4">IRE-31</strain>
    </source>
</reference>
<dbReference type="Proteomes" id="UP000563601">
    <property type="component" value="Unassembled WGS sequence"/>
</dbReference>
<evidence type="ECO:0000256" key="1">
    <source>
        <dbReference type="SAM" id="Phobius"/>
    </source>
</evidence>
<accession>A0A6P1TED7</accession>